<name>A0A8D8Z3B8_9HEMI</name>
<reference evidence="1" key="1">
    <citation type="submission" date="2021-05" db="EMBL/GenBank/DDBJ databases">
        <authorList>
            <person name="Alioto T."/>
            <person name="Alioto T."/>
            <person name="Gomez Garrido J."/>
        </authorList>
    </citation>
    <scope>NUCLEOTIDE SEQUENCE</scope>
</reference>
<protein>
    <submittedName>
        <fullName evidence="1">Uncharacterized protein</fullName>
    </submittedName>
</protein>
<accession>A0A8D8Z3B8</accession>
<evidence type="ECO:0000313" key="1">
    <source>
        <dbReference type="EMBL" id="CAG6739674.1"/>
    </source>
</evidence>
<organism evidence="1">
    <name type="scientific">Cacopsylla melanoneura</name>
    <dbReference type="NCBI Taxonomy" id="428564"/>
    <lineage>
        <taxon>Eukaryota</taxon>
        <taxon>Metazoa</taxon>
        <taxon>Ecdysozoa</taxon>
        <taxon>Arthropoda</taxon>
        <taxon>Hexapoda</taxon>
        <taxon>Insecta</taxon>
        <taxon>Pterygota</taxon>
        <taxon>Neoptera</taxon>
        <taxon>Paraneoptera</taxon>
        <taxon>Hemiptera</taxon>
        <taxon>Sternorrhyncha</taxon>
        <taxon>Psylloidea</taxon>
        <taxon>Psyllidae</taxon>
        <taxon>Psyllinae</taxon>
        <taxon>Cacopsylla</taxon>
    </lineage>
</organism>
<proteinExistence type="predicted"/>
<dbReference type="EMBL" id="HBUF01414594">
    <property type="protein sequence ID" value="CAG6739674.1"/>
    <property type="molecule type" value="Transcribed_RNA"/>
</dbReference>
<sequence>MGQFTGSVSFAASTQCPLLILCKAAFWTDSTTCLSQVKRQVFRMSLFVQKNRQYDVSLSVFDVLEMTYVSLTNNRIINACLMSIELLYRDDYTLKVLQESMGLYESVMKALNATGNYQMSNGLSNLLYRKFHNETLPEKPERVLQNEFIGKQRDLLETIQKKEKRTNMMLEEGRQ</sequence>
<dbReference type="AlphaFoldDB" id="A0A8D8Z3B8"/>